<evidence type="ECO:0000256" key="3">
    <source>
        <dbReference type="ARBA" id="ARBA00022448"/>
    </source>
</evidence>
<evidence type="ECO:0000256" key="6">
    <source>
        <dbReference type="SAM" id="SignalP"/>
    </source>
</evidence>
<dbReference type="SUPFAM" id="SSF53850">
    <property type="entry name" value="Periplasmic binding protein-like II"/>
    <property type="match status" value="1"/>
</dbReference>
<reference evidence="8 9" key="1">
    <citation type="journal article" date="2010" name="Stand. Genomic Sci.">
        <title>Complete genome sequence of Conexibacter woesei type strain (ID131577).</title>
        <authorList>
            <person name="Pukall R."/>
            <person name="Lapidus A."/>
            <person name="Glavina Del Rio T."/>
            <person name="Copeland A."/>
            <person name="Tice H."/>
            <person name="Cheng J.-F."/>
            <person name="Lucas S."/>
            <person name="Chen F."/>
            <person name="Nolan M."/>
            <person name="Bruce D."/>
            <person name="Goodwin L."/>
            <person name="Pitluck S."/>
            <person name="Mavromatis K."/>
            <person name="Ivanova N."/>
            <person name="Ovchinnikova G."/>
            <person name="Pati A."/>
            <person name="Chen A."/>
            <person name="Palaniappan K."/>
            <person name="Land M."/>
            <person name="Hauser L."/>
            <person name="Chang Y.-J."/>
            <person name="Jeffries C.D."/>
            <person name="Chain P."/>
            <person name="Meincke L."/>
            <person name="Sims D."/>
            <person name="Brettin T."/>
            <person name="Detter J.C."/>
            <person name="Rohde M."/>
            <person name="Goeker M."/>
            <person name="Bristow J."/>
            <person name="Eisen J.A."/>
            <person name="Markowitz V."/>
            <person name="Kyrpides N.C."/>
            <person name="Klenk H.-P."/>
            <person name="Hugenholtz P."/>
        </authorList>
    </citation>
    <scope>NUCLEOTIDE SEQUENCE [LARGE SCALE GENOMIC DNA]</scope>
    <source>
        <strain evidence="9">DSM 14684 / CIP 108061 / JCM 11494 / NBRC 100937 / ID131577</strain>
    </source>
</reference>
<keyword evidence="3" id="KW-0813">Transport</keyword>
<dbReference type="PANTHER" id="PTHR30290">
    <property type="entry name" value="PERIPLASMIC BINDING COMPONENT OF ABC TRANSPORTER"/>
    <property type="match status" value="1"/>
</dbReference>
<proteinExistence type="inferred from homology"/>
<protein>
    <submittedName>
        <fullName evidence="8">Extracellular solute-binding protein family 5</fullName>
    </submittedName>
</protein>
<evidence type="ECO:0000256" key="5">
    <source>
        <dbReference type="SAM" id="MobiDB-lite"/>
    </source>
</evidence>
<feature type="signal peptide" evidence="6">
    <location>
        <begin position="1"/>
        <end position="19"/>
    </location>
</feature>
<dbReference type="InterPro" id="IPR000914">
    <property type="entry name" value="SBP_5_dom"/>
</dbReference>
<evidence type="ECO:0000313" key="9">
    <source>
        <dbReference type="Proteomes" id="UP000008229"/>
    </source>
</evidence>
<comment type="subcellular location">
    <subcellularLocation>
        <location evidence="1">Cell envelope</location>
    </subcellularLocation>
</comment>
<dbReference type="Gene3D" id="3.40.190.10">
    <property type="entry name" value="Periplasmic binding protein-like II"/>
    <property type="match status" value="1"/>
</dbReference>
<dbReference type="GO" id="GO:0015833">
    <property type="term" value="P:peptide transport"/>
    <property type="evidence" value="ECO:0007669"/>
    <property type="project" value="TreeGrafter"/>
</dbReference>
<dbReference type="CDD" id="cd00995">
    <property type="entry name" value="PBP2_NikA_DppA_OppA_like"/>
    <property type="match status" value="1"/>
</dbReference>
<evidence type="ECO:0000313" key="8">
    <source>
        <dbReference type="EMBL" id="ADB48548.1"/>
    </source>
</evidence>
<reference evidence="9" key="2">
    <citation type="submission" date="2010-01" db="EMBL/GenBank/DDBJ databases">
        <title>The complete genome of Conexibacter woesei DSM 14684.</title>
        <authorList>
            <consortium name="US DOE Joint Genome Institute (JGI-PGF)"/>
            <person name="Lucas S."/>
            <person name="Copeland A."/>
            <person name="Lapidus A."/>
            <person name="Glavina del Rio T."/>
            <person name="Dalin E."/>
            <person name="Tice H."/>
            <person name="Bruce D."/>
            <person name="Goodwin L."/>
            <person name="Pitluck S."/>
            <person name="Kyrpides N."/>
            <person name="Mavromatis K."/>
            <person name="Ivanova N."/>
            <person name="Mikhailova N."/>
            <person name="Chertkov O."/>
            <person name="Brettin T."/>
            <person name="Detter J.C."/>
            <person name="Han C."/>
            <person name="Larimer F."/>
            <person name="Land M."/>
            <person name="Hauser L."/>
            <person name="Markowitz V."/>
            <person name="Cheng J.-F."/>
            <person name="Hugenholtz P."/>
            <person name="Woyke T."/>
            <person name="Wu D."/>
            <person name="Pukall R."/>
            <person name="Steenblock K."/>
            <person name="Schneider S."/>
            <person name="Klenk H.-P."/>
            <person name="Eisen J.A."/>
        </authorList>
    </citation>
    <scope>NUCLEOTIDE SEQUENCE [LARGE SCALE GENOMIC DNA]</scope>
    <source>
        <strain evidence="9">DSM 14684 / CIP 108061 / JCM 11494 / NBRC 100937 / ID131577</strain>
    </source>
</reference>
<dbReference type="GO" id="GO:0030313">
    <property type="term" value="C:cell envelope"/>
    <property type="evidence" value="ECO:0007669"/>
    <property type="project" value="UniProtKB-SubCell"/>
</dbReference>
<dbReference type="Gene3D" id="3.10.105.10">
    <property type="entry name" value="Dipeptide-binding Protein, Domain 3"/>
    <property type="match status" value="1"/>
</dbReference>
<feature type="domain" description="Solute-binding protein family 5" evidence="7">
    <location>
        <begin position="92"/>
        <end position="410"/>
    </location>
</feature>
<feature type="chain" id="PRO_5039241551" evidence="6">
    <location>
        <begin position="20"/>
        <end position="524"/>
    </location>
</feature>
<name>D3F4X0_CONWI</name>
<keyword evidence="9" id="KW-1185">Reference proteome</keyword>
<dbReference type="InterPro" id="IPR039424">
    <property type="entry name" value="SBP_5"/>
</dbReference>
<dbReference type="EMBL" id="CP001854">
    <property type="protein sequence ID" value="ADB48548.1"/>
    <property type="molecule type" value="Genomic_DNA"/>
</dbReference>
<dbReference type="InterPro" id="IPR030678">
    <property type="entry name" value="Peptide/Ni-bd"/>
</dbReference>
<dbReference type="Gene3D" id="3.90.76.10">
    <property type="entry name" value="Dipeptide-binding Protein, Domain 1"/>
    <property type="match status" value="1"/>
</dbReference>
<dbReference type="PANTHER" id="PTHR30290:SF10">
    <property type="entry name" value="PERIPLASMIC OLIGOPEPTIDE-BINDING PROTEIN-RELATED"/>
    <property type="match status" value="1"/>
</dbReference>
<dbReference type="PROSITE" id="PS51257">
    <property type="entry name" value="PROKAR_LIPOPROTEIN"/>
    <property type="match status" value="1"/>
</dbReference>
<evidence type="ECO:0000256" key="4">
    <source>
        <dbReference type="ARBA" id="ARBA00022729"/>
    </source>
</evidence>
<dbReference type="GO" id="GO:1904680">
    <property type="term" value="F:peptide transmembrane transporter activity"/>
    <property type="evidence" value="ECO:0007669"/>
    <property type="project" value="TreeGrafter"/>
</dbReference>
<dbReference type="STRING" id="469383.Cwoe_0112"/>
<gene>
    <name evidence="8" type="ordered locus">Cwoe_0112</name>
</gene>
<dbReference type="RefSeq" id="WP_012931601.1">
    <property type="nucleotide sequence ID" value="NC_013739.1"/>
</dbReference>
<feature type="region of interest" description="Disordered" evidence="5">
    <location>
        <begin position="21"/>
        <end position="45"/>
    </location>
</feature>
<organism evidence="8 9">
    <name type="scientific">Conexibacter woesei (strain DSM 14684 / CCUG 47730 / CIP 108061 / JCM 11494 / NBRC 100937 / ID131577)</name>
    <dbReference type="NCBI Taxonomy" id="469383"/>
    <lineage>
        <taxon>Bacteria</taxon>
        <taxon>Bacillati</taxon>
        <taxon>Actinomycetota</taxon>
        <taxon>Thermoleophilia</taxon>
        <taxon>Solirubrobacterales</taxon>
        <taxon>Conexibacteraceae</taxon>
        <taxon>Conexibacter</taxon>
    </lineage>
</organism>
<dbReference type="GO" id="GO:0042597">
    <property type="term" value="C:periplasmic space"/>
    <property type="evidence" value="ECO:0007669"/>
    <property type="project" value="UniProtKB-ARBA"/>
</dbReference>
<accession>D3F4X0</accession>
<sequence length="524" mass="57238" precursor="true">MRWKRTVAAATVACALAVAGCGGDSSSTSGDSGGDTSTGDTPAQVAQGGTLTVAHTDGIPQLNPVIRTFGWEEVLFPLLWNGLSKADENGDVVPDIARSWSASPDQRTWTFELRTDVRYSNGRPLTSRNVVKAFEYYLDPRTTTQEANKIATIASVRADGPARVVVQLREPNALFPEAIVWVKIVDVDNVGQIDKRPVVTGPYTVKDFVPDDHVTLVPNPEYWGDPAPLREMEIVKATDTTSALGALRAGDIDVIWATNPTDVASLEGDPDLKTVEPEVPSKYVDWEFDTTAPPFDNVKARQAVAYAVDREAVLQSAYYGLGDLAPTNNPLSTNNPYYGGELTDYSYDLDKARALFEEAGIRAGDTITWWGTAGTNAEWTTAAEIVQASLREIGIELKIENREISTWADKFYPAGKRFPNFLVPNLASFPPSPADAFGFYRRGRCECNWDNPEFESAYDAALAEPDETKAKEKWATVQEIVNREVPLIIPLQVKVVSSMRSNVEGVWMEGGGQLHLEQAGVAAE</sequence>
<evidence type="ECO:0000256" key="2">
    <source>
        <dbReference type="ARBA" id="ARBA00005695"/>
    </source>
</evidence>
<dbReference type="GO" id="GO:0043190">
    <property type="term" value="C:ATP-binding cassette (ABC) transporter complex"/>
    <property type="evidence" value="ECO:0007669"/>
    <property type="project" value="InterPro"/>
</dbReference>
<evidence type="ECO:0000259" key="7">
    <source>
        <dbReference type="Pfam" id="PF00496"/>
    </source>
</evidence>
<dbReference type="KEGG" id="cwo:Cwoe_0112"/>
<dbReference type="OrthoDB" id="3225986at2"/>
<comment type="similarity">
    <text evidence="2">Belongs to the bacterial solute-binding protein 5 family.</text>
</comment>
<feature type="compositionally biased region" description="Low complexity" evidence="5">
    <location>
        <begin position="21"/>
        <end position="41"/>
    </location>
</feature>
<dbReference type="eggNOG" id="COG0747">
    <property type="taxonomic scope" value="Bacteria"/>
</dbReference>
<evidence type="ECO:0000256" key="1">
    <source>
        <dbReference type="ARBA" id="ARBA00004196"/>
    </source>
</evidence>
<dbReference type="AlphaFoldDB" id="D3F4X0"/>
<keyword evidence="4 6" id="KW-0732">Signal</keyword>
<dbReference type="PIRSF" id="PIRSF002741">
    <property type="entry name" value="MppA"/>
    <property type="match status" value="1"/>
</dbReference>
<dbReference type="Pfam" id="PF00496">
    <property type="entry name" value="SBP_bac_5"/>
    <property type="match status" value="1"/>
</dbReference>
<dbReference type="Proteomes" id="UP000008229">
    <property type="component" value="Chromosome"/>
</dbReference>
<dbReference type="HOGENOM" id="CLU_017028_7_3_11"/>